<reference evidence="5 6" key="1">
    <citation type="submission" date="2017-11" db="EMBL/GenBank/DDBJ databases">
        <title>De-novo sequencing of pomegranate (Punica granatum L.) genome.</title>
        <authorList>
            <person name="Akparov Z."/>
            <person name="Amiraslanov A."/>
            <person name="Hajiyeva S."/>
            <person name="Abbasov M."/>
            <person name="Kaur K."/>
            <person name="Hamwieh A."/>
            <person name="Solovyev V."/>
            <person name="Salamov A."/>
            <person name="Braich B."/>
            <person name="Kosarev P."/>
            <person name="Mahmoud A."/>
            <person name="Hajiyev E."/>
            <person name="Babayeva S."/>
            <person name="Izzatullayeva V."/>
            <person name="Mammadov A."/>
            <person name="Mammadov A."/>
            <person name="Sharifova S."/>
            <person name="Ojaghi J."/>
            <person name="Eynullazada K."/>
            <person name="Bayramov B."/>
            <person name="Abdulazimova A."/>
            <person name="Shahmuradov I."/>
        </authorList>
    </citation>
    <scope>NUCLEOTIDE SEQUENCE [LARGE SCALE GENOMIC DNA]</scope>
    <source>
        <strain evidence="6">cv. AG2017</strain>
        <tissue evidence="5">Leaf</tissue>
    </source>
</reference>
<keyword evidence="2" id="KW-0560">Oxidoreductase</keyword>
<accession>A0A2I0KTN1</accession>
<dbReference type="EMBL" id="PGOL01000362">
    <property type="protein sequence ID" value="PKI71683.1"/>
    <property type="molecule type" value="Genomic_DNA"/>
</dbReference>
<evidence type="ECO:0000259" key="4">
    <source>
        <dbReference type="Pfam" id="PF01370"/>
    </source>
</evidence>
<dbReference type="STRING" id="22663.A0A2I0KTN1"/>
<dbReference type="InterPro" id="IPR001509">
    <property type="entry name" value="Epimerase_deHydtase"/>
</dbReference>
<dbReference type="PANTHER" id="PTHR10366">
    <property type="entry name" value="NAD DEPENDENT EPIMERASE/DEHYDRATASE"/>
    <property type="match status" value="1"/>
</dbReference>
<dbReference type="InterPro" id="IPR036291">
    <property type="entry name" value="NAD(P)-bd_dom_sf"/>
</dbReference>
<dbReference type="Pfam" id="PF01370">
    <property type="entry name" value="Epimerase"/>
    <property type="match status" value="1"/>
</dbReference>
<dbReference type="Proteomes" id="UP000233551">
    <property type="component" value="Unassembled WGS sequence"/>
</dbReference>
<dbReference type="Gene3D" id="3.40.50.720">
    <property type="entry name" value="NAD(P)-binding Rossmann-like Domain"/>
    <property type="match status" value="1"/>
</dbReference>
<dbReference type="PANTHER" id="PTHR10366:SF776">
    <property type="entry name" value="NAD(P)-BINDING ROSSMANN-FOLD SUPERFAMILY PROTEIN"/>
    <property type="match status" value="1"/>
</dbReference>
<protein>
    <recommendedName>
        <fullName evidence="4">NAD-dependent epimerase/dehydratase domain-containing protein</fullName>
    </recommendedName>
</protein>
<dbReference type="FunFam" id="3.40.50.720:FF:000085">
    <property type="entry name" value="Dihydroflavonol reductase"/>
    <property type="match status" value="1"/>
</dbReference>
<dbReference type="GO" id="GO:0016616">
    <property type="term" value="F:oxidoreductase activity, acting on the CH-OH group of donors, NAD or NADP as acceptor"/>
    <property type="evidence" value="ECO:0007669"/>
    <property type="project" value="TreeGrafter"/>
</dbReference>
<dbReference type="AlphaFoldDB" id="A0A2I0KTN1"/>
<gene>
    <name evidence="5" type="ORF">CRG98_007905</name>
</gene>
<dbReference type="CDD" id="cd08958">
    <property type="entry name" value="FR_SDR_e"/>
    <property type="match status" value="1"/>
</dbReference>
<dbReference type="InterPro" id="IPR050425">
    <property type="entry name" value="NAD(P)_dehydrat-like"/>
</dbReference>
<sequence length="312" mass="34679">MADEEKRRVCVTGAGGYLGSWLVKLLLSKGYYVNGTARNPGDEKKNAHLYKLDGASENLRLLKADLLDQDSLRSAIRGCAGVFHVASPLPPKHSKIENPEKELIEPAVNGTFNVLNACLEENVKRVIVVSSATAVIMNPNWPKDHANDETCCWYALSKTLAEREAVEFGERSGLDVVRVCPVMILGPMLQPTVNASGLLLIRLLKGGNESIDDELMEIVDVRDAVESLVLAYENPEAEGRYVSASHMIKTQDLAEKLRTLYPQYSYPRSFNKVDEEPNSTSEKMQKLGWKFRTLDDTLIDSMECYQEGGLLD</sequence>
<organism evidence="5 6">
    <name type="scientific">Punica granatum</name>
    <name type="common">Pomegranate</name>
    <dbReference type="NCBI Taxonomy" id="22663"/>
    <lineage>
        <taxon>Eukaryota</taxon>
        <taxon>Viridiplantae</taxon>
        <taxon>Streptophyta</taxon>
        <taxon>Embryophyta</taxon>
        <taxon>Tracheophyta</taxon>
        <taxon>Spermatophyta</taxon>
        <taxon>Magnoliopsida</taxon>
        <taxon>eudicotyledons</taxon>
        <taxon>Gunneridae</taxon>
        <taxon>Pentapetalae</taxon>
        <taxon>rosids</taxon>
        <taxon>malvids</taxon>
        <taxon>Myrtales</taxon>
        <taxon>Lythraceae</taxon>
        <taxon>Punica</taxon>
    </lineage>
</organism>
<comment type="similarity">
    <text evidence="3">Belongs to the NAD(P)-dependent epimerase/dehydratase family. Dihydroflavonol-4-reductase subfamily.</text>
</comment>
<keyword evidence="6" id="KW-1185">Reference proteome</keyword>
<evidence type="ECO:0000256" key="2">
    <source>
        <dbReference type="ARBA" id="ARBA00023002"/>
    </source>
</evidence>
<keyword evidence="1" id="KW-0521">NADP</keyword>
<evidence type="ECO:0000256" key="1">
    <source>
        <dbReference type="ARBA" id="ARBA00022857"/>
    </source>
</evidence>
<comment type="caution">
    <text evidence="5">The sequence shown here is derived from an EMBL/GenBank/DDBJ whole genome shotgun (WGS) entry which is preliminary data.</text>
</comment>
<dbReference type="SUPFAM" id="SSF51735">
    <property type="entry name" value="NAD(P)-binding Rossmann-fold domains"/>
    <property type="match status" value="1"/>
</dbReference>
<name>A0A2I0KTN1_PUNGR</name>
<feature type="domain" description="NAD-dependent epimerase/dehydratase" evidence="4">
    <location>
        <begin position="9"/>
        <end position="238"/>
    </location>
</feature>
<evidence type="ECO:0000313" key="6">
    <source>
        <dbReference type="Proteomes" id="UP000233551"/>
    </source>
</evidence>
<proteinExistence type="inferred from homology"/>
<evidence type="ECO:0000256" key="3">
    <source>
        <dbReference type="ARBA" id="ARBA00023445"/>
    </source>
</evidence>
<evidence type="ECO:0000313" key="5">
    <source>
        <dbReference type="EMBL" id="PKI71683.1"/>
    </source>
</evidence>